<sequence length="169" mass="19485">MSSNGSGVKQSQEYERSQSSKSTKDDANGYVQLKMQNIPHRWERFEKMIRKKENEGQHLARPIAAEKFATDTLSKEEKLNEMEFDVTQWQNTLWMKRKKHLRFSPFRENSCEKETVDGRLKIDMCSPFPKELPGEALDKKVEKGNYLARPAAVSIGIDSLELVSIVVYG</sequence>
<feature type="compositionally biased region" description="Basic and acidic residues" evidence="1">
    <location>
        <begin position="12"/>
        <end position="27"/>
    </location>
</feature>
<organism evidence="2 3">
    <name type="scientific">Loa loa</name>
    <name type="common">Eye worm</name>
    <name type="synonym">Filaria loa</name>
    <dbReference type="NCBI Taxonomy" id="7209"/>
    <lineage>
        <taxon>Eukaryota</taxon>
        <taxon>Metazoa</taxon>
        <taxon>Ecdysozoa</taxon>
        <taxon>Nematoda</taxon>
        <taxon>Chromadorea</taxon>
        <taxon>Rhabditida</taxon>
        <taxon>Spirurina</taxon>
        <taxon>Spiruromorpha</taxon>
        <taxon>Filarioidea</taxon>
        <taxon>Onchocercidae</taxon>
        <taxon>Loa</taxon>
    </lineage>
</organism>
<dbReference type="OrthoDB" id="5853988at2759"/>
<dbReference type="Proteomes" id="UP000095285">
    <property type="component" value="Unassembled WGS sequence"/>
</dbReference>
<dbReference type="InParanoid" id="A0A1I7VR39"/>
<feature type="compositionally biased region" description="Polar residues" evidence="1">
    <location>
        <begin position="1"/>
        <end position="11"/>
    </location>
</feature>
<proteinExistence type="predicted"/>
<evidence type="ECO:0000256" key="1">
    <source>
        <dbReference type="SAM" id="MobiDB-lite"/>
    </source>
</evidence>
<feature type="region of interest" description="Disordered" evidence="1">
    <location>
        <begin position="1"/>
        <end position="30"/>
    </location>
</feature>
<protein>
    <submittedName>
        <fullName evidence="3">SHSP domain-containing protein</fullName>
    </submittedName>
</protein>
<reference evidence="3" key="2">
    <citation type="submission" date="2016-11" db="UniProtKB">
        <authorList>
            <consortium name="WormBaseParasite"/>
        </authorList>
    </citation>
    <scope>IDENTIFICATION</scope>
</reference>
<dbReference type="AlphaFoldDB" id="A0A1I7VR39"/>
<reference evidence="2" key="1">
    <citation type="submission" date="2012-04" db="EMBL/GenBank/DDBJ databases">
        <title>The Genome Sequence of Loa loa.</title>
        <authorList>
            <consortium name="The Broad Institute Genome Sequencing Platform"/>
            <consortium name="Broad Institute Genome Sequencing Center for Infectious Disease"/>
            <person name="Nutman T.B."/>
            <person name="Fink D.L."/>
            <person name="Russ C."/>
            <person name="Young S."/>
            <person name="Zeng Q."/>
            <person name="Gargeya S."/>
            <person name="Alvarado L."/>
            <person name="Berlin A."/>
            <person name="Chapman S.B."/>
            <person name="Chen Z."/>
            <person name="Freedman E."/>
            <person name="Gellesch M."/>
            <person name="Goldberg J."/>
            <person name="Griggs A."/>
            <person name="Gujja S."/>
            <person name="Heilman E.R."/>
            <person name="Heiman D."/>
            <person name="Howarth C."/>
            <person name="Mehta T."/>
            <person name="Neiman D."/>
            <person name="Pearson M."/>
            <person name="Roberts A."/>
            <person name="Saif S."/>
            <person name="Shea T."/>
            <person name="Shenoy N."/>
            <person name="Sisk P."/>
            <person name="Stolte C."/>
            <person name="Sykes S."/>
            <person name="White J."/>
            <person name="Yandava C."/>
            <person name="Haas B."/>
            <person name="Henn M.R."/>
            <person name="Nusbaum C."/>
            <person name="Birren B."/>
        </authorList>
    </citation>
    <scope>NUCLEOTIDE SEQUENCE [LARGE SCALE GENOMIC DNA]</scope>
</reference>
<accession>A0A1I7VR39</accession>
<evidence type="ECO:0000313" key="3">
    <source>
        <dbReference type="WBParaSite" id="EN70_5352"/>
    </source>
</evidence>
<gene>
    <name evidence="3" type="primary">LOAG_00644</name>
</gene>
<keyword evidence="2" id="KW-1185">Reference proteome</keyword>
<dbReference type="WBParaSite" id="EN70_5352">
    <property type="protein sequence ID" value="EN70_5352"/>
    <property type="gene ID" value="EN70_5352"/>
</dbReference>
<evidence type="ECO:0000313" key="2">
    <source>
        <dbReference type="Proteomes" id="UP000095285"/>
    </source>
</evidence>
<name>A0A1I7VR39_LOALO</name>